<protein>
    <submittedName>
        <fullName evidence="2">Uncharacterized protein</fullName>
    </submittedName>
</protein>
<dbReference type="RefSeq" id="WP_316559770.1">
    <property type="nucleotide sequence ID" value="NZ_CP131062.1"/>
</dbReference>
<dbReference type="KEGG" id="mees:MmiEs2_04090"/>
<dbReference type="Proteomes" id="UP001302662">
    <property type="component" value="Chromosome"/>
</dbReference>
<organism evidence="2 3">
    <name type="scientific">Methanimicrococcus stummii</name>
    <dbReference type="NCBI Taxonomy" id="3028294"/>
    <lineage>
        <taxon>Archaea</taxon>
        <taxon>Methanobacteriati</taxon>
        <taxon>Methanobacteriota</taxon>
        <taxon>Stenosarchaea group</taxon>
        <taxon>Methanomicrobia</taxon>
        <taxon>Methanosarcinales</taxon>
        <taxon>Methanosarcinaceae</taxon>
        <taxon>Methanimicrococcus</taxon>
    </lineage>
</organism>
<evidence type="ECO:0000313" key="3">
    <source>
        <dbReference type="Proteomes" id="UP001302662"/>
    </source>
</evidence>
<evidence type="ECO:0000256" key="1">
    <source>
        <dbReference type="SAM" id="MobiDB-lite"/>
    </source>
</evidence>
<keyword evidence="3" id="KW-1185">Reference proteome</keyword>
<name>A0AA96V9J5_9EURY</name>
<feature type="region of interest" description="Disordered" evidence="1">
    <location>
        <begin position="51"/>
        <end position="73"/>
    </location>
</feature>
<sequence length="120" mass="13570">MIFVGKNNRQIVYTILLLTLIVAFLFAGSADASEINSDLNALENEYNDVGVASENGEQEKKSDENEINQDENIGSYHTQNVYFTEDAQRYVVVYSNNTYVSLVRNENAENKSEDVVCQFL</sequence>
<proteinExistence type="predicted"/>
<accession>A0AA96V9J5</accession>
<evidence type="ECO:0000313" key="2">
    <source>
        <dbReference type="EMBL" id="WNY28225.1"/>
    </source>
</evidence>
<gene>
    <name evidence="2" type="ORF">MmiEs2_04090</name>
</gene>
<reference evidence="2 3" key="1">
    <citation type="submission" date="2023-07" db="EMBL/GenBank/DDBJ databases">
        <title>Closed genome sequence of Methanimicrococcus sp. Es2.</title>
        <authorList>
            <person name="Protasov E."/>
            <person name="Platt K."/>
            <person name="Reeh H."/>
            <person name="Poehlein A."/>
            <person name="Daniel R."/>
            <person name="Brune A."/>
        </authorList>
    </citation>
    <scope>NUCLEOTIDE SEQUENCE [LARGE SCALE GENOMIC DNA]</scope>
    <source>
        <strain evidence="2 3">Es2</strain>
    </source>
</reference>
<dbReference type="EMBL" id="CP131062">
    <property type="protein sequence ID" value="WNY28225.1"/>
    <property type="molecule type" value="Genomic_DNA"/>
</dbReference>
<dbReference type="GeneID" id="85196859"/>
<dbReference type="AlphaFoldDB" id="A0AA96V9J5"/>